<name>A0A1I4B7B1_9GAMM</name>
<dbReference type="Proteomes" id="UP000199579">
    <property type="component" value="Unassembled WGS sequence"/>
</dbReference>
<organism evidence="4 6">
    <name type="scientific">Azotobacter beijerinckii</name>
    <dbReference type="NCBI Taxonomy" id="170623"/>
    <lineage>
        <taxon>Bacteria</taxon>
        <taxon>Pseudomonadati</taxon>
        <taxon>Pseudomonadota</taxon>
        <taxon>Gammaproteobacteria</taxon>
        <taxon>Pseudomonadales</taxon>
        <taxon>Pseudomonadaceae</taxon>
        <taxon>Azotobacter</taxon>
    </lineage>
</organism>
<feature type="region of interest" description="Disordered" evidence="1">
    <location>
        <begin position="81"/>
        <end position="152"/>
    </location>
</feature>
<feature type="compositionally biased region" description="Polar residues" evidence="1">
    <location>
        <begin position="113"/>
        <end position="136"/>
    </location>
</feature>
<keyword evidence="5" id="KW-1185">Reference proteome</keyword>
<dbReference type="EMBL" id="FOSX01000015">
    <property type="protein sequence ID" value="SFK64758.1"/>
    <property type="molecule type" value="Genomic_DNA"/>
</dbReference>
<keyword evidence="2" id="KW-0472">Membrane</keyword>
<evidence type="ECO:0000256" key="2">
    <source>
        <dbReference type="SAM" id="Phobius"/>
    </source>
</evidence>
<evidence type="ECO:0000313" key="5">
    <source>
        <dbReference type="Proteomes" id="UP000198861"/>
    </source>
</evidence>
<evidence type="ECO:0000313" key="3">
    <source>
        <dbReference type="EMBL" id="SFB05560.1"/>
    </source>
</evidence>
<feature type="compositionally biased region" description="Basic and acidic residues" evidence="1">
    <location>
        <begin position="142"/>
        <end position="152"/>
    </location>
</feature>
<evidence type="ECO:0000256" key="1">
    <source>
        <dbReference type="SAM" id="MobiDB-lite"/>
    </source>
</evidence>
<keyword evidence="2" id="KW-1133">Transmembrane helix</keyword>
<evidence type="ECO:0000313" key="6">
    <source>
        <dbReference type="Proteomes" id="UP000199579"/>
    </source>
</evidence>
<dbReference type="RefSeq" id="WP_139231761.1">
    <property type="nucleotide sequence ID" value="NZ_FOKJ01000014.1"/>
</dbReference>
<reference evidence="4 6" key="2">
    <citation type="submission" date="2016-10" db="EMBL/GenBank/DDBJ databases">
        <authorList>
            <person name="de Groot N.N."/>
        </authorList>
    </citation>
    <scope>NUCLEOTIDE SEQUENCE [LARGE SCALE GENOMIC DNA]</scope>
    <source>
        <strain evidence="4 6">DSM 381</strain>
    </source>
</reference>
<accession>A0A1I4B7B1</accession>
<evidence type="ECO:0000313" key="4">
    <source>
        <dbReference type="EMBL" id="SFK64758.1"/>
    </source>
</evidence>
<feature type="transmembrane region" description="Helical" evidence="2">
    <location>
        <begin position="20"/>
        <end position="41"/>
    </location>
</feature>
<dbReference type="EMBL" id="FOKJ01000014">
    <property type="protein sequence ID" value="SFB05560.1"/>
    <property type="molecule type" value="Genomic_DNA"/>
</dbReference>
<gene>
    <name evidence="3" type="ORF">SAMN04244571_01278</name>
    <name evidence="4" type="ORF">SAMN04244574_01357</name>
</gene>
<dbReference type="AlphaFoldDB" id="A0A1I4B7B1"/>
<keyword evidence="2" id="KW-0812">Transmembrane</keyword>
<sequence>MKADRDDAPDYLRDRKNNRWRFLAILASGSAIAWAAITLFAKPITIDLTTLKNAIHIGDQDADKQQRIEDAKARALAEVLASHKENPPRQTSPEIHAYRPTPPPAEPQPRQTVFNDQNYKPRTDINTITAVSSPTEYNPPPQRREKPQAIRRGPEPWQWENYNGSQREYVYGWFQWLEINGKIDWSSVCMNEQAGSLRHRDCRQGAKVAFAEMCSRYEPACQAENNYNPAM</sequence>
<reference evidence="3 5" key="1">
    <citation type="submission" date="2016-10" db="EMBL/GenBank/DDBJ databases">
        <authorList>
            <person name="Varghese N."/>
            <person name="Submissions S."/>
        </authorList>
    </citation>
    <scope>NUCLEOTIDE SEQUENCE [LARGE SCALE GENOMIC DNA]</scope>
    <source>
        <strain evidence="3 5">DSM 282</strain>
    </source>
</reference>
<proteinExistence type="predicted"/>
<dbReference type="Proteomes" id="UP000198861">
    <property type="component" value="Unassembled WGS sequence"/>
</dbReference>
<protein>
    <submittedName>
        <fullName evidence="4">Uncharacterized protein</fullName>
    </submittedName>
</protein>